<feature type="domain" description="DUF4422" evidence="1">
    <location>
        <begin position="164"/>
        <end position="357"/>
    </location>
</feature>
<evidence type="ECO:0000259" key="1">
    <source>
        <dbReference type="Pfam" id="PF14393"/>
    </source>
</evidence>
<protein>
    <recommendedName>
        <fullName evidence="1">DUF4422 domain-containing protein</fullName>
    </recommendedName>
</protein>
<dbReference type="InterPro" id="IPR025536">
    <property type="entry name" value="DUF4422"/>
</dbReference>
<proteinExistence type="predicted"/>
<reference evidence="2 3" key="1">
    <citation type="submission" date="2017-09" db="EMBL/GenBank/DDBJ databases">
        <title>High-quality draft genome sequence of Butyrivibrio fibrisolvens INBov1, isolated from cow rumen.</title>
        <authorList>
            <person name="Rodriguez Hernaez J."/>
            <person name="Rivarola M."/>
            <person name="Paniego N."/>
            <person name="Cravero S."/>
            <person name="Ceron Cucchi M."/>
            <person name="Martinez M.C."/>
        </authorList>
    </citation>
    <scope>NUCLEOTIDE SEQUENCE [LARGE SCALE GENOMIC DNA]</scope>
    <source>
        <strain evidence="2 3">INBov1</strain>
    </source>
</reference>
<sequence>MGIGCVEQDRGKYYIFGAHSRGQTTAVYLNKIYPQWELCGYLVDNDEENPVNIEDAPVIKIAGDVSFDTNARVYIATRSVSHEHIFAALREIGFTDIVPVDVALDNALRNEFVREYFKKGNRSFTKIEELLTAGFEADDGRDNTAIYVVRSAVDTALEKAVDLNECERYIQAGRALTDADLDGCSVFDNTGDNISSMNRQLCELTALYWIWKNANEDVIGVEHYRRRFILPEGWTELFSGGKADVILPVPLYVRPSLKGNYVLRHDETVWDVMMDKIRNIHGKECAERVASFMEDTGCYSPCNMLIAKKKAYDELCEWLFPVIFAVMEDCGQIQDNYQNRYPGFLSERLISFFFYMNQDKYKVVYADKVFLK</sequence>
<dbReference type="EMBL" id="NXNG01000001">
    <property type="protein sequence ID" value="PWT29511.1"/>
    <property type="molecule type" value="Genomic_DNA"/>
</dbReference>
<keyword evidence="3" id="KW-1185">Reference proteome</keyword>
<gene>
    <name evidence="2" type="ORF">CPT75_20210</name>
</gene>
<dbReference type="AlphaFoldDB" id="A0A317G8E3"/>
<organism evidence="2 3">
    <name type="scientific">Butyrivibrio fibrisolvens</name>
    <dbReference type="NCBI Taxonomy" id="831"/>
    <lineage>
        <taxon>Bacteria</taxon>
        <taxon>Bacillati</taxon>
        <taxon>Bacillota</taxon>
        <taxon>Clostridia</taxon>
        <taxon>Lachnospirales</taxon>
        <taxon>Lachnospiraceae</taxon>
        <taxon>Butyrivibrio</taxon>
    </lineage>
</organism>
<dbReference type="Proteomes" id="UP000245488">
    <property type="component" value="Chromosome"/>
</dbReference>
<accession>A0A317G8E3</accession>
<evidence type="ECO:0000313" key="2">
    <source>
        <dbReference type="EMBL" id="PWT29511.1"/>
    </source>
</evidence>
<evidence type="ECO:0000313" key="3">
    <source>
        <dbReference type="Proteomes" id="UP000245488"/>
    </source>
</evidence>
<name>A0A317G8E3_BUTFI</name>
<dbReference type="Pfam" id="PF14393">
    <property type="entry name" value="DUF4422"/>
    <property type="match status" value="1"/>
</dbReference>
<comment type="caution">
    <text evidence="2">The sequence shown here is derived from an EMBL/GenBank/DDBJ whole genome shotgun (WGS) entry which is preliminary data.</text>
</comment>